<proteinExistence type="predicted"/>
<evidence type="ECO:0000313" key="1">
    <source>
        <dbReference type="EMBL" id="MBD7916505.1"/>
    </source>
</evidence>
<protein>
    <submittedName>
        <fullName evidence="1">Uncharacterized protein</fullName>
    </submittedName>
</protein>
<reference evidence="1 2" key="1">
    <citation type="submission" date="2020-08" db="EMBL/GenBank/DDBJ databases">
        <title>A Genomic Blueprint of the Chicken Gut Microbiome.</title>
        <authorList>
            <person name="Gilroy R."/>
            <person name="Ravi A."/>
            <person name="Getino M."/>
            <person name="Pursley I."/>
            <person name="Horton D.L."/>
            <person name="Alikhan N.-F."/>
            <person name="Baker D."/>
            <person name="Gharbi K."/>
            <person name="Hall N."/>
            <person name="Watson M."/>
            <person name="Adriaenssens E.M."/>
            <person name="Foster-Nyarko E."/>
            <person name="Jarju S."/>
            <person name="Secka A."/>
            <person name="Antonio M."/>
            <person name="Oren A."/>
            <person name="Chaudhuri R."/>
            <person name="La Ragione R.M."/>
            <person name="Hildebrand F."/>
            <person name="Pallen M.J."/>
        </authorList>
    </citation>
    <scope>NUCLEOTIDE SEQUENCE [LARGE SCALE GENOMIC DNA]</scope>
    <source>
        <strain evidence="1 2">Sa3CUN1</strain>
    </source>
</reference>
<organism evidence="1 2">
    <name type="scientific">Clostridium gallinarum</name>
    <dbReference type="NCBI Taxonomy" id="2762246"/>
    <lineage>
        <taxon>Bacteria</taxon>
        <taxon>Bacillati</taxon>
        <taxon>Bacillota</taxon>
        <taxon>Clostridia</taxon>
        <taxon>Eubacteriales</taxon>
        <taxon>Clostridiaceae</taxon>
        <taxon>Clostridium</taxon>
    </lineage>
</organism>
<evidence type="ECO:0000313" key="2">
    <source>
        <dbReference type="Proteomes" id="UP000640335"/>
    </source>
</evidence>
<accession>A0ABR8Q7U9</accession>
<comment type="caution">
    <text evidence="1">The sequence shown here is derived from an EMBL/GenBank/DDBJ whole genome shotgun (WGS) entry which is preliminary data.</text>
</comment>
<dbReference type="RefSeq" id="WP_191751247.1">
    <property type="nucleotide sequence ID" value="NZ_JACSQZ010000091.1"/>
</dbReference>
<name>A0ABR8Q7U9_9CLOT</name>
<gene>
    <name evidence="1" type="ORF">H9660_15275</name>
</gene>
<dbReference type="EMBL" id="JACSQZ010000091">
    <property type="protein sequence ID" value="MBD7916505.1"/>
    <property type="molecule type" value="Genomic_DNA"/>
</dbReference>
<sequence length="146" mass="17663">MKDTFKNLDIFNLNYLNSIEEPIYSYNLKDDILYLYFQNIYFDDICDISVFLENIKTREIYKCNSSKEKNLLKVYLSTLNYLCTDYEYSIYIILNSLNCYKIIYPKCCVTYDKISNPSLISKSNKIKWYLRIEKNGYFRLSTIYLF</sequence>
<keyword evidence="2" id="KW-1185">Reference proteome</keyword>
<dbReference type="Proteomes" id="UP000640335">
    <property type="component" value="Unassembled WGS sequence"/>
</dbReference>